<name>A0A8H6M1D1_9AGAR</name>
<evidence type="ECO:0000313" key="1">
    <source>
        <dbReference type="EMBL" id="KAF6749674.1"/>
    </source>
</evidence>
<protein>
    <submittedName>
        <fullName evidence="1">Uncharacterized protein</fullName>
    </submittedName>
</protein>
<gene>
    <name evidence="1" type="ORF">DFP72DRAFT_852253</name>
</gene>
<dbReference type="Proteomes" id="UP000521943">
    <property type="component" value="Unassembled WGS sequence"/>
</dbReference>
<accession>A0A8H6M1D1</accession>
<evidence type="ECO:0000313" key="2">
    <source>
        <dbReference type="Proteomes" id="UP000521943"/>
    </source>
</evidence>
<organism evidence="1 2">
    <name type="scientific">Ephemerocybe angulata</name>
    <dbReference type="NCBI Taxonomy" id="980116"/>
    <lineage>
        <taxon>Eukaryota</taxon>
        <taxon>Fungi</taxon>
        <taxon>Dikarya</taxon>
        <taxon>Basidiomycota</taxon>
        <taxon>Agaricomycotina</taxon>
        <taxon>Agaricomycetes</taxon>
        <taxon>Agaricomycetidae</taxon>
        <taxon>Agaricales</taxon>
        <taxon>Agaricineae</taxon>
        <taxon>Psathyrellaceae</taxon>
        <taxon>Ephemerocybe</taxon>
    </lineage>
</organism>
<sequence length="467" mass="52501">MSRAGKCFFIWGFWGDGHQGRTRIQKEIGRKKFGSGAWMGMRLRGFRDGGVGFLHAYLMLDCRAPGWFSLPSFYAGFERNILGRARRYFVHRCSSLSCQGGAWVGRASAQAASGRMSDVEFVIRFRVAKIWWAWACPTNTWQPSRWDVLSIEITALGRVIRYWHVEDDMKVFEWNTVLEMPNYREYTSLPQIPEYLDPRRNHKYTSQVRRALGTPPADRSITEPDPMANLSDKPSSLLIGVLDEVTYAAKSLFFPFSLLASVARRSAAQVQMLMTSERVCGGDTSFSVRRPYACLSARISEYGVLSAGASRARLLVIIIILLRFLAPRMPYGPSDALGCATGLPAAFAHDGLACWVSELSTAVPYSPTVAHTTPRGSYHARRIEAAGSPRGGLHTSRNNRIGNWVTGRCLIYGGMVPSWYWVMGGVGDREKRVEVPLFRYGYDATEDKIDTHDRGDFVLCRSRVHTY</sequence>
<reference evidence="1 2" key="1">
    <citation type="submission" date="2020-07" db="EMBL/GenBank/DDBJ databases">
        <title>Comparative genomics of pyrophilous fungi reveals a link between fire events and developmental genes.</title>
        <authorList>
            <consortium name="DOE Joint Genome Institute"/>
            <person name="Steindorff A.S."/>
            <person name="Carver A."/>
            <person name="Calhoun S."/>
            <person name="Stillman K."/>
            <person name="Liu H."/>
            <person name="Lipzen A."/>
            <person name="Pangilinan J."/>
            <person name="Labutti K."/>
            <person name="Bruns T.D."/>
            <person name="Grigoriev I.V."/>
        </authorList>
    </citation>
    <scope>NUCLEOTIDE SEQUENCE [LARGE SCALE GENOMIC DNA]</scope>
    <source>
        <strain evidence="1 2">CBS 144469</strain>
    </source>
</reference>
<comment type="caution">
    <text evidence="1">The sequence shown here is derived from an EMBL/GenBank/DDBJ whole genome shotgun (WGS) entry which is preliminary data.</text>
</comment>
<dbReference type="EMBL" id="JACGCI010000061">
    <property type="protein sequence ID" value="KAF6749674.1"/>
    <property type="molecule type" value="Genomic_DNA"/>
</dbReference>
<dbReference type="AlphaFoldDB" id="A0A8H6M1D1"/>
<proteinExistence type="predicted"/>
<keyword evidence="2" id="KW-1185">Reference proteome</keyword>